<evidence type="ECO:0000256" key="1">
    <source>
        <dbReference type="SAM" id="SignalP"/>
    </source>
</evidence>
<protein>
    <submittedName>
        <fullName evidence="2">Uncharacterized protein</fullName>
    </submittedName>
</protein>
<name>A0A4R9G6L9_9LEPT</name>
<gene>
    <name evidence="2" type="ORF">EHO59_03755</name>
</gene>
<proteinExistence type="predicted"/>
<feature type="signal peptide" evidence="1">
    <location>
        <begin position="1"/>
        <end position="23"/>
    </location>
</feature>
<dbReference type="RefSeq" id="WP_135584875.1">
    <property type="nucleotide sequence ID" value="NZ_RQEP01000005.1"/>
</dbReference>
<evidence type="ECO:0000313" key="3">
    <source>
        <dbReference type="Proteomes" id="UP000297453"/>
    </source>
</evidence>
<dbReference type="AlphaFoldDB" id="A0A4R9G6L9"/>
<sequence length="200" mass="22876">MKAKVSILFLCLLAIVSPFLLKAQASKESCLNWENIFPKVESRMYLEISDLDLILDPPSSAYMRSTRAGERVPITKGSFNIENNKEVHVAFTYDSGDPDECTVICKEQSRFIHTSRDANEVYDSCVKSCKDNTNSKYGKDQFQLPIWFKIYRDESDQIRVDSILYKDPNPVLGRFAYAFPHYFAGDLVKCSAHVWDFGSN</sequence>
<dbReference type="OrthoDB" id="335572at2"/>
<organism evidence="2 3">
    <name type="scientific">Leptospira semungkisensis</name>
    <dbReference type="NCBI Taxonomy" id="2484985"/>
    <lineage>
        <taxon>Bacteria</taxon>
        <taxon>Pseudomonadati</taxon>
        <taxon>Spirochaetota</taxon>
        <taxon>Spirochaetia</taxon>
        <taxon>Leptospirales</taxon>
        <taxon>Leptospiraceae</taxon>
        <taxon>Leptospira</taxon>
    </lineage>
</organism>
<evidence type="ECO:0000313" key="2">
    <source>
        <dbReference type="EMBL" id="TGK07232.1"/>
    </source>
</evidence>
<accession>A0A4R9G6L9</accession>
<comment type="caution">
    <text evidence="2">The sequence shown here is derived from an EMBL/GenBank/DDBJ whole genome shotgun (WGS) entry which is preliminary data.</text>
</comment>
<dbReference type="EMBL" id="RQEP01000005">
    <property type="protein sequence ID" value="TGK07232.1"/>
    <property type="molecule type" value="Genomic_DNA"/>
</dbReference>
<keyword evidence="3" id="KW-1185">Reference proteome</keyword>
<keyword evidence="1" id="KW-0732">Signal</keyword>
<dbReference type="Proteomes" id="UP000297453">
    <property type="component" value="Unassembled WGS sequence"/>
</dbReference>
<feature type="chain" id="PRO_5020883513" evidence="1">
    <location>
        <begin position="24"/>
        <end position="200"/>
    </location>
</feature>
<reference evidence="2" key="1">
    <citation type="journal article" date="2019" name="PLoS Negl. Trop. Dis.">
        <title>Revisiting the worldwide diversity of Leptospira species in the environment.</title>
        <authorList>
            <person name="Vincent A.T."/>
            <person name="Schiettekatte O."/>
            <person name="Bourhy P."/>
            <person name="Veyrier F.J."/>
            <person name="Picardeau M."/>
        </authorList>
    </citation>
    <scope>NUCLEOTIDE SEQUENCE [LARGE SCALE GENOMIC DNA]</scope>
    <source>
        <strain evidence="2">SSS9</strain>
    </source>
</reference>